<dbReference type="PANTHER" id="PTHR14094:SF9">
    <property type="entry name" value="SIGNAL RECOGNITION PARTICLE SUBUNIT SRP72"/>
    <property type="match status" value="1"/>
</dbReference>
<feature type="region of interest" description="Disordered" evidence="2">
    <location>
        <begin position="537"/>
        <end position="584"/>
    </location>
</feature>
<reference evidence="3" key="1">
    <citation type="submission" date="2021-01" db="EMBL/GenBank/DDBJ databases">
        <authorList>
            <person name="Corre E."/>
            <person name="Pelletier E."/>
            <person name="Niang G."/>
            <person name="Scheremetjew M."/>
            <person name="Finn R."/>
            <person name="Kale V."/>
            <person name="Holt S."/>
            <person name="Cochrane G."/>
            <person name="Meng A."/>
            <person name="Brown T."/>
            <person name="Cohen L."/>
        </authorList>
    </citation>
    <scope>NUCLEOTIDE SEQUENCE</scope>
    <source>
        <strain evidence="3">NY070348D</strain>
    </source>
</reference>
<comment type="subcellular location">
    <subcellularLocation>
        <location evidence="1">Cytoplasm</location>
    </subcellularLocation>
</comment>
<feature type="region of interest" description="Disordered" evidence="2">
    <location>
        <begin position="623"/>
        <end position="679"/>
    </location>
</feature>
<keyword evidence="1" id="KW-0687">Ribonucleoprotein</keyword>
<dbReference type="PANTHER" id="PTHR14094">
    <property type="entry name" value="SIGNAL RECOGNITION PARTICLE 72"/>
    <property type="match status" value="1"/>
</dbReference>
<feature type="compositionally biased region" description="Low complexity" evidence="2">
    <location>
        <begin position="547"/>
        <end position="559"/>
    </location>
</feature>
<comment type="function">
    <text evidence="1">Component of the signal recognition particle (SRP) complex, a ribonucleoprotein complex that mediates the cotranslational targeting of secretory and membrane proteins to the endoplasmic reticulum (ER).</text>
</comment>
<dbReference type="GO" id="GO:0005786">
    <property type="term" value="C:signal recognition particle, endoplasmic reticulum targeting"/>
    <property type="evidence" value="ECO:0007669"/>
    <property type="project" value="UniProtKB-UniRule"/>
</dbReference>
<keyword evidence="1" id="KW-0733">Signal recognition particle</keyword>
<dbReference type="GO" id="GO:0006614">
    <property type="term" value="P:SRP-dependent cotranslational protein targeting to membrane"/>
    <property type="evidence" value="ECO:0007669"/>
    <property type="project" value="UniProtKB-UniRule"/>
</dbReference>
<dbReference type="InterPro" id="IPR011990">
    <property type="entry name" value="TPR-like_helical_dom_sf"/>
</dbReference>
<dbReference type="EMBL" id="HBHK01013145">
    <property type="protein sequence ID" value="CAD9683968.1"/>
    <property type="molecule type" value="Transcribed_RNA"/>
</dbReference>
<dbReference type="PIRSF" id="PIRSF038922">
    <property type="entry name" value="SRP72"/>
    <property type="match status" value="1"/>
</dbReference>
<feature type="compositionally biased region" description="Basic and acidic residues" evidence="2">
    <location>
        <begin position="642"/>
        <end position="662"/>
    </location>
</feature>
<feature type="compositionally biased region" description="Basic residues" evidence="2">
    <location>
        <begin position="667"/>
        <end position="679"/>
    </location>
</feature>
<evidence type="ECO:0000313" key="3">
    <source>
        <dbReference type="EMBL" id="CAD9683968.1"/>
    </source>
</evidence>
<keyword evidence="1" id="KW-0963">Cytoplasm</keyword>
<dbReference type="AlphaFoldDB" id="A0A7S2WEW3"/>
<proteinExistence type="inferred from homology"/>
<protein>
    <recommendedName>
        <fullName evidence="1">Signal recognition particle subunit SRP72</fullName>
    </recommendedName>
</protein>
<comment type="similarity">
    <text evidence="1">Belongs to the SRP72 family.</text>
</comment>
<dbReference type="Gene3D" id="1.25.40.10">
    <property type="entry name" value="Tetratricopeptide repeat domain"/>
    <property type="match status" value="3"/>
</dbReference>
<dbReference type="InterPro" id="IPR026270">
    <property type="entry name" value="SRP72"/>
</dbReference>
<evidence type="ECO:0000256" key="2">
    <source>
        <dbReference type="SAM" id="MobiDB-lite"/>
    </source>
</evidence>
<gene>
    <name evidence="3" type="ORF">QSP1433_LOCUS8262</name>
</gene>
<dbReference type="SUPFAM" id="SSF48452">
    <property type="entry name" value="TPR-like"/>
    <property type="match status" value="2"/>
</dbReference>
<dbReference type="GO" id="GO:0008312">
    <property type="term" value="F:7S RNA binding"/>
    <property type="evidence" value="ECO:0007669"/>
    <property type="project" value="TreeGrafter"/>
</dbReference>
<name>A0A7S2WEW3_9STRA</name>
<evidence type="ECO:0000256" key="1">
    <source>
        <dbReference type="PIRNR" id="PIRNR038922"/>
    </source>
</evidence>
<sequence>MSMSSKERQLNSFYERLGTYVSKGQNSKAVIVCDKILKAQDDESKLPPVLKTKCVCLIRQDKIEAALQLATAQDLLCEKAYCLYKKKENQAALDVLNAADEDFGLAGKNLKAQLLYRTGDYQGATDIYQELVDSAQGGASTELVANFIAASVLGGSSQSALDKLGELDTVENYELVYNKACALISLGQTQSATQTLDQAINMGSTFLETDNIVSSADIDSELALLRVQKAYALHILDGEFDDSHVQSIIQMYVDGLATNPQDGAVAAVAANNLLALRGDHDLFDSYKRMRATVSFESLARLPKSYEETVLLNKALLLLKMQKSSECRSLLDEIRKRFPKSSQPALIEGSLLLREKKQDKCIEYFEKLANDDAIFVCALMQICLSQGDSEGAIKVVERFPRFKLSPEIVKAVVSVYEYTGAVDKAEGYLSEVCSECSRSNSIVDSRNQIPLALLRGDFLLRTGKYEQAAGLYVSVMSGKLGPVEGDTRMIALANYVIATSYYDQEASQSKAEALSLPADIHDIDVESLENNPTFSNASWTRKVQTPRSPSASISMAISPSGEPLPKKIISDKSKKKRDLKKRTKRREEYLQKLVEKMGSDFDLSKNKPDPERWVPKNMREKAIRARKKRGGKLVGAQGIGDISTRDAQKLDARLAAKTKEEQAARPAGARKAKKKKKGRR</sequence>
<accession>A0A7S2WEW3</accession>
<dbReference type="InterPro" id="IPR031545">
    <property type="entry name" value="SRP72_TPR-like"/>
</dbReference>
<dbReference type="Pfam" id="PF17004">
    <property type="entry name" value="SRP_TPR_like"/>
    <property type="match status" value="1"/>
</dbReference>
<feature type="compositionally biased region" description="Basic residues" evidence="2">
    <location>
        <begin position="572"/>
        <end position="583"/>
    </location>
</feature>
<feature type="compositionally biased region" description="Polar residues" evidence="2">
    <location>
        <begin position="537"/>
        <end position="546"/>
    </location>
</feature>
<dbReference type="GO" id="GO:0043022">
    <property type="term" value="F:ribosome binding"/>
    <property type="evidence" value="ECO:0007669"/>
    <property type="project" value="TreeGrafter"/>
</dbReference>
<organism evidence="3">
    <name type="scientific">Mucochytrium quahogii</name>
    <dbReference type="NCBI Taxonomy" id="96639"/>
    <lineage>
        <taxon>Eukaryota</taxon>
        <taxon>Sar</taxon>
        <taxon>Stramenopiles</taxon>
        <taxon>Bigyra</taxon>
        <taxon>Labyrinthulomycetes</taxon>
        <taxon>Thraustochytrida</taxon>
        <taxon>Thraustochytriidae</taxon>
        <taxon>Mucochytrium</taxon>
    </lineage>
</organism>